<evidence type="ECO:0000313" key="1">
    <source>
        <dbReference type="EMBL" id="WPX08203.1"/>
    </source>
</evidence>
<dbReference type="Proteomes" id="UP001322744">
    <property type="component" value="Chromosome"/>
</dbReference>
<keyword evidence="2" id="KW-1185">Reference proteome</keyword>
<name>A0ABZ0U0R0_9FIRM</name>
<accession>A0ABZ0U0R0</accession>
<dbReference type="EMBL" id="CP139957">
    <property type="protein sequence ID" value="WPX08203.1"/>
    <property type="molecule type" value="Genomic_DNA"/>
</dbReference>
<reference evidence="1 2" key="1">
    <citation type="submission" date="2023-12" db="EMBL/GenBank/DDBJ databases">
        <authorList>
            <person name="Manesh M.J.H."/>
            <person name="Bing R.G."/>
            <person name="Willard D.J."/>
            <person name="Kelly R.M."/>
        </authorList>
    </citation>
    <scope>NUCLEOTIDE SEQUENCE [LARGE SCALE GENOMIC DNA]</scope>
    <source>
        <strain evidence="1 2">DSM 8977</strain>
    </source>
</reference>
<sequence>MRKIRFAKRIKEDPEILKLALETIEQYELDKREVRTDLDREFYPSFTFSDDEKGLAFQLIKEPDNSYVINWYIRYDEYLNPKTPREFKEYTLSNGRKVKICFFPNFPSPEGDEEDKDEYPDKDLVLKFVLECLENDDTPVGEEAAYYDIEKYKITVIFKRLSEDEYEIEEYYRCHAVIDKRNFE</sequence>
<organism evidence="1 2">
    <name type="scientific">Anaerocellum danielii</name>
    <dbReference type="NCBI Taxonomy" id="1387557"/>
    <lineage>
        <taxon>Bacteria</taxon>
        <taxon>Bacillati</taxon>
        <taxon>Bacillota</taxon>
        <taxon>Bacillota incertae sedis</taxon>
        <taxon>Caldicellulosiruptorales</taxon>
        <taxon>Caldicellulosiruptoraceae</taxon>
        <taxon>Anaerocellum</taxon>
    </lineage>
</organism>
<evidence type="ECO:0000313" key="2">
    <source>
        <dbReference type="Proteomes" id="UP001322744"/>
    </source>
</evidence>
<gene>
    <name evidence="1" type="ORF">SOJ16_002069</name>
</gene>
<protein>
    <submittedName>
        <fullName evidence="1">Uncharacterized protein</fullName>
    </submittedName>
</protein>
<proteinExistence type="predicted"/>
<dbReference type="RefSeq" id="WP_045175493.1">
    <property type="nucleotide sequence ID" value="NZ_CP139957.1"/>
</dbReference>